<name>A0A7I8KT05_SPIIN</name>
<dbReference type="AlphaFoldDB" id="A0A7I8KT05"/>
<evidence type="ECO:0000313" key="2">
    <source>
        <dbReference type="EMBL" id="CAA7400969.1"/>
    </source>
</evidence>
<keyword evidence="1" id="KW-0812">Transmembrane</keyword>
<keyword evidence="1" id="KW-1133">Transmembrane helix</keyword>
<protein>
    <submittedName>
        <fullName evidence="2">Uncharacterized protein</fullName>
    </submittedName>
</protein>
<sequence>MVSIIFIIISINIINFIIFNRLWDHHTIACCRQKQNPVFLPENLLIVPEQLERDSHNQNQR</sequence>
<evidence type="ECO:0000256" key="1">
    <source>
        <dbReference type="SAM" id="Phobius"/>
    </source>
</evidence>
<reference evidence="2" key="1">
    <citation type="submission" date="2020-02" db="EMBL/GenBank/DDBJ databases">
        <authorList>
            <person name="Scholz U."/>
            <person name="Mascher M."/>
            <person name="Fiebig A."/>
        </authorList>
    </citation>
    <scope>NUCLEOTIDE SEQUENCE</scope>
</reference>
<evidence type="ECO:0000313" key="3">
    <source>
        <dbReference type="Proteomes" id="UP000663760"/>
    </source>
</evidence>
<keyword evidence="1" id="KW-0472">Membrane</keyword>
<dbReference type="EMBL" id="LR746271">
    <property type="protein sequence ID" value="CAA7400969.1"/>
    <property type="molecule type" value="Genomic_DNA"/>
</dbReference>
<accession>A0A7I8KT05</accession>
<proteinExistence type="predicted"/>
<organism evidence="2 3">
    <name type="scientific">Spirodela intermedia</name>
    <name type="common">Intermediate duckweed</name>
    <dbReference type="NCBI Taxonomy" id="51605"/>
    <lineage>
        <taxon>Eukaryota</taxon>
        <taxon>Viridiplantae</taxon>
        <taxon>Streptophyta</taxon>
        <taxon>Embryophyta</taxon>
        <taxon>Tracheophyta</taxon>
        <taxon>Spermatophyta</taxon>
        <taxon>Magnoliopsida</taxon>
        <taxon>Liliopsida</taxon>
        <taxon>Araceae</taxon>
        <taxon>Lemnoideae</taxon>
        <taxon>Spirodela</taxon>
    </lineage>
</organism>
<feature type="transmembrane region" description="Helical" evidence="1">
    <location>
        <begin position="6"/>
        <end position="23"/>
    </location>
</feature>
<gene>
    <name evidence="2" type="ORF">SI8410_08011647</name>
</gene>
<dbReference type="Proteomes" id="UP000663760">
    <property type="component" value="Chromosome 8"/>
</dbReference>
<keyword evidence="3" id="KW-1185">Reference proteome</keyword>